<feature type="transmembrane region" description="Helical" evidence="2">
    <location>
        <begin position="12"/>
        <end position="34"/>
    </location>
</feature>
<dbReference type="RefSeq" id="WP_262575660.1">
    <property type="nucleotide sequence ID" value="NZ_JAOQKJ010000014.1"/>
</dbReference>
<dbReference type="Pfam" id="PF06580">
    <property type="entry name" value="His_kinase"/>
    <property type="match status" value="1"/>
</dbReference>
<sequence length="490" mass="56807">MKKLSLKEKFSFCMFVVMAIFFATEVILLGMQYYTKDRLGDLIDKSNRVYELKTTVSEVLSAYKYYSVSQKEDDREAAKEALERLRSDSASLRHVIFEDSYIREIDDLCHMADSLYEQIEPEIAATVHGTREERLQAYDEAAYTVQLIEKYYDYVYPAMEQYSNEAQNELNREMKVISGICILAVIVFSLGILGMVLWFSRDVISPISALSYKAATYRSEREGYQKQNRDEVGQLTELFEEMLSRIEDQMGQMELNMKLQLLLEQQRLEKVKMEKLLQESEIKALQARINPHFMFNTLNSIAQMAYLEEAPSTEQMIEAVSDYFRYNLKDIHHVATVADEVKNCRDYIYIQQIRFGKRIRFDLQYDETAAEGRIPALTLQPVIENAIVHGLAIRGGEILIRIHRKDGKIDITIRDNGSGMEEEKRRLIQSYIEGTDQTGIHSDSIGLKNVIDRMKAFFKDGFAMEIISTPEEGTEIRIRIPYEESLCIGY</sequence>
<gene>
    <name evidence="5" type="ORF">OCV77_14260</name>
</gene>
<dbReference type="Pfam" id="PF02518">
    <property type="entry name" value="HATPase_c"/>
    <property type="match status" value="1"/>
</dbReference>
<name>A0ABT2T5T5_9FIRM</name>
<evidence type="ECO:0000256" key="2">
    <source>
        <dbReference type="SAM" id="Phobius"/>
    </source>
</evidence>
<keyword evidence="2" id="KW-0472">Membrane</keyword>
<evidence type="ECO:0000259" key="3">
    <source>
        <dbReference type="Pfam" id="PF02518"/>
    </source>
</evidence>
<dbReference type="GO" id="GO:0016301">
    <property type="term" value="F:kinase activity"/>
    <property type="evidence" value="ECO:0007669"/>
    <property type="project" value="UniProtKB-KW"/>
</dbReference>
<evidence type="ECO:0000313" key="6">
    <source>
        <dbReference type="Proteomes" id="UP001652432"/>
    </source>
</evidence>
<keyword evidence="2" id="KW-0812">Transmembrane</keyword>
<dbReference type="SUPFAM" id="SSF55874">
    <property type="entry name" value="ATPase domain of HSP90 chaperone/DNA topoisomerase II/histidine kinase"/>
    <property type="match status" value="1"/>
</dbReference>
<feature type="domain" description="Histidine kinase/HSP90-like ATPase" evidence="3">
    <location>
        <begin position="379"/>
        <end position="483"/>
    </location>
</feature>
<keyword evidence="2" id="KW-1133">Transmembrane helix</keyword>
<comment type="caution">
    <text evidence="5">The sequence shown here is derived from an EMBL/GenBank/DDBJ whole genome shotgun (WGS) entry which is preliminary data.</text>
</comment>
<dbReference type="Gene3D" id="3.30.565.10">
    <property type="entry name" value="Histidine kinase-like ATPase, C-terminal domain"/>
    <property type="match status" value="1"/>
</dbReference>
<organism evidence="5 6">
    <name type="scientific">Suilimivivens aceti</name>
    <dbReference type="NCBI Taxonomy" id="2981774"/>
    <lineage>
        <taxon>Bacteria</taxon>
        <taxon>Bacillati</taxon>
        <taxon>Bacillota</taxon>
        <taxon>Clostridia</taxon>
        <taxon>Lachnospirales</taxon>
        <taxon>Lachnospiraceae</taxon>
        <taxon>Suilimivivens</taxon>
    </lineage>
</organism>
<protein>
    <submittedName>
        <fullName evidence="5">Histidine kinase</fullName>
    </submittedName>
</protein>
<dbReference type="EMBL" id="JAOQKJ010000014">
    <property type="protein sequence ID" value="MCU6745635.1"/>
    <property type="molecule type" value="Genomic_DNA"/>
</dbReference>
<dbReference type="InterPro" id="IPR010559">
    <property type="entry name" value="Sig_transdc_His_kin_internal"/>
</dbReference>
<dbReference type="InterPro" id="IPR036890">
    <property type="entry name" value="HATPase_C_sf"/>
</dbReference>
<dbReference type="InterPro" id="IPR050640">
    <property type="entry name" value="Bact_2-comp_sensor_kinase"/>
</dbReference>
<evidence type="ECO:0000313" key="5">
    <source>
        <dbReference type="EMBL" id="MCU6745635.1"/>
    </source>
</evidence>
<accession>A0ABT2T5T5</accession>
<dbReference type="InterPro" id="IPR003594">
    <property type="entry name" value="HATPase_dom"/>
</dbReference>
<dbReference type="Gene3D" id="6.10.340.10">
    <property type="match status" value="1"/>
</dbReference>
<proteinExistence type="predicted"/>
<dbReference type="PANTHER" id="PTHR34220:SF7">
    <property type="entry name" value="SENSOR HISTIDINE KINASE YPDA"/>
    <property type="match status" value="1"/>
</dbReference>
<keyword evidence="5" id="KW-0808">Transferase</keyword>
<reference evidence="5 6" key="1">
    <citation type="journal article" date="2021" name="ISME Commun">
        <title>Automated analysis of genomic sequences facilitates high-throughput and comprehensive description of bacteria.</title>
        <authorList>
            <person name="Hitch T.C.A."/>
        </authorList>
    </citation>
    <scope>NUCLEOTIDE SEQUENCE [LARGE SCALE GENOMIC DNA]</scope>
    <source>
        <strain evidence="5 6">Sanger_18</strain>
    </source>
</reference>
<evidence type="ECO:0000256" key="1">
    <source>
        <dbReference type="SAM" id="Coils"/>
    </source>
</evidence>
<evidence type="ECO:0000259" key="4">
    <source>
        <dbReference type="Pfam" id="PF06580"/>
    </source>
</evidence>
<keyword evidence="6" id="KW-1185">Reference proteome</keyword>
<dbReference type="Proteomes" id="UP001652432">
    <property type="component" value="Unassembled WGS sequence"/>
</dbReference>
<feature type="coiled-coil region" evidence="1">
    <location>
        <begin position="68"/>
        <end position="95"/>
    </location>
</feature>
<keyword evidence="5" id="KW-0418">Kinase</keyword>
<dbReference type="PANTHER" id="PTHR34220">
    <property type="entry name" value="SENSOR HISTIDINE KINASE YPDA"/>
    <property type="match status" value="1"/>
</dbReference>
<feature type="transmembrane region" description="Helical" evidence="2">
    <location>
        <begin position="176"/>
        <end position="199"/>
    </location>
</feature>
<feature type="domain" description="Signal transduction histidine kinase internal region" evidence="4">
    <location>
        <begin position="281"/>
        <end position="359"/>
    </location>
</feature>
<keyword evidence="1" id="KW-0175">Coiled coil</keyword>